<dbReference type="Gene3D" id="3.30.310.160">
    <property type="entry name" value="YycH protein, domain 2"/>
    <property type="match status" value="1"/>
</dbReference>
<reference evidence="3 5" key="3">
    <citation type="submission" date="2016-10" db="EMBL/GenBank/DDBJ databases">
        <authorList>
            <person name="Varghese N."/>
            <person name="Submissions S."/>
        </authorList>
    </citation>
    <scope>NUCLEOTIDE SEQUENCE [LARGE SCALE GENOMIC DNA]</scope>
    <source>
        <strain evidence="3 5">CGMCC 1.6501</strain>
    </source>
</reference>
<dbReference type="OrthoDB" id="2382185at2"/>
<proteinExistence type="predicted"/>
<name>A0A0F7HHU4_9STAP</name>
<keyword evidence="4" id="KW-1185">Reference proteome</keyword>
<reference evidence="2 4" key="1">
    <citation type="journal article" date="2015" name="Int. J. Syst. Evol. Microbiol.">
        <title>Complete genome sequence of Salinicoccus halodurans H3B36, isolated from the Qaidam Basin in China.</title>
        <authorList>
            <person name="Jiang K."/>
            <person name="Xue Y."/>
            <person name="Ma Y."/>
        </authorList>
    </citation>
    <scope>NUCLEOTIDE SEQUENCE [LARGE SCALE GENOMIC DNA]</scope>
    <source>
        <strain evidence="2 4">H3B36</strain>
    </source>
</reference>
<dbReference type="KEGG" id="shv:AAT16_00340"/>
<evidence type="ECO:0000313" key="4">
    <source>
        <dbReference type="Proteomes" id="UP000034029"/>
    </source>
</evidence>
<gene>
    <name evidence="2" type="ORF">AAT16_00340</name>
    <name evidence="3" type="ORF">SAMN05216235_1432</name>
</gene>
<organism evidence="3 5">
    <name type="scientific">Salinicoccus halodurans</name>
    <dbReference type="NCBI Taxonomy" id="407035"/>
    <lineage>
        <taxon>Bacteria</taxon>
        <taxon>Bacillati</taxon>
        <taxon>Bacillota</taxon>
        <taxon>Bacilli</taxon>
        <taxon>Bacillales</taxon>
        <taxon>Staphylococcaceae</taxon>
        <taxon>Salinicoccus</taxon>
    </lineage>
</organism>
<dbReference type="CDD" id="cd15787">
    <property type="entry name" value="YycH_N"/>
    <property type="match status" value="1"/>
</dbReference>
<evidence type="ECO:0000313" key="3">
    <source>
        <dbReference type="EMBL" id="SFK74358.1"/>
    </source>
</evidence>
<evidence type="ECO:0000313" key="2">
    <source>
        <dbReference type="EMBL" id="AKG72803.1"/>
    </source>
</evidence>
<dbReference type="EMBL" id="FOTB01000003">
    <property type="protein sequence ID" value="SFK74358.1"/>
    <property type="molecule type" value="Genomic_DNA"/>
</dbReference>
<feature type="domain" description="Regulatory protein YycH" evidence="1">
    <location>
        <begin position="4"/>
        <end position="429"/>
    </location>
</feature>
<dbReference type="Pfam" id="PF07435">
    <property type="entry name" value="YycH"/>
    <property type="match status" value="1"/>
</dbReference>
<dbReference type="EMBL" id="CP011366">
    <property type="protein sequence ID" value="AKG72803.1"/>
    <property type="molecule type" value="Genomic_DNA"/>
</dbReference>
<dbReference type="Proteomes" id="UP000034029">
    <property type="component" value="Chromosome"/>
</dbReference>
<reference evidence="4" key="2">
    <citation type="submission" date="2015-04" db="EMBL/GenBank/DDBJ databases">
        <title>Complete genome sequence of Salinicoccus halodurans strain H3B36, isolated from the Qaidam basin of China.</title>
        <authorList>
            <person name="Ma Y."/>
            <person name="Jiang K."/>
            <person name="Xue Y."/>
        </authorList>
    </citation>
    <scope>NUCLEOTIDE SEQUENCE [LARGE SCALE GENOMIC DNA]</scope>
    <source>
        <strain evidence="4">H3B36</strain>
    </source>
</reference>
<dbReference type="Proteomes" id="UP000183090">
    <property type="component" value="Unassembled WGS sequence"/>
</dbReference>
<sequence>MFRERFKSLILFILVITSAGLTYMVWSYQPEFSQIDTSIESSSNIGQGEPVTFENVMRAYQLIWADGSDIQGTIEEDAVVGVREFLEGTEIQDINVYSNMNRLEPAVKEDGSEEFLIVDYPSEMPAKSLFQVLGFKYDGTLPDYNFDRIIVDIASDNVTFFMLNEALDKVAVANTDIDSSYLLSIVEKYEESFEDYTGIITNQRTSNNKTAIYGPSDPGEVDVENFLSTQHSVDVVNDILFMDDEISTTRNEDVYVYEGDSNIATYSSSTYSYSYTNLDETLSSGRNPHQTIQRSFDFLNSHTALADEHILFDYEEETNESLYRFTMNGYAVFSDEVQNTISIKYGNNAVFEYERPQLHIDAHVPGDQTKELTPLENIRYQIALNEELDLQKVSKITIGYDMGFAESQTELNLLEFTPEWYVKYDGEWMRFDEGGLY</sequence>
<dbReference type="AlphaFoldDB" id="A0A0F7HHU4"/>
<accession>A0A0F7HHU4</accession>
<dbReference type="InterPro" id="IPR009996">
    <property type="entry name" value="YycH"/>
</dbReference>
<dbReference type="RefSeq" id="WP_046788999.1">
    <property type="nucleotide sequence ID" value="NZ_CP011366.1"/>
</dbReference>
<evidence type="ECO:0000313" key="5">
    <source>
        <dbReference type="Proteomes" id="UP000183090"/>
    </source>
</evidence>
<evidence type="ECO:0000259" key="1">
    <source>
        <dbReference type="Pfam" id="PF07435"/>
    </source>
</evidence>
<protein>
    <submittedName>
        <fullName evidence="3">Two-component signal transduction system YycFG, regulatory protein YycH</fullName>
    </submittedName>
</protein>
<dbReference type="InterPro" id="IPR042274">
    <property type="entry name" value="YycH/YycI_2"/>
</dbReference>